<dbReference type="SUPFAM" id="SSF53067">
    <property type="entry name" value="Actin-like ATPase domain"/>
    <property type="match status" value="1"/>
</dbReference>
<dbReference type="CDD" id="cd00090">
    <property type="entry name" value="HTH_ARSR"/>
    <property type="match status" value="1"/>
</dbReference>
<dbReference type="Gene3D" id="3.30.420.40">
    <property type="match status" value="2"/>
</dbReference>
<gene>
    <name evidence="3" type="ORF">ACFQZM_17845</name>
</gene>
<dbReference type="Gene3D" id="1.10.10.10">
    <property type="entry name" value="Winged helix-like DNA-binding domain superfamily/Winged helix DNA-binding domain"/>
    <property type="match status" value="1"/>
</dbReference>
<dbReference type="InterPro" id="IPR000600">
    <property type="entry name" value="ROK"/>
</dbReference>
<comment type="caution">
    <text evidence="3">The sequence shown here is derived from an EMBL/GenBank/DDBJ whole genome shotgun (WGS) entry which is preliminary data.</text>
</comment>
<dbReference type="CDD" id="cd23763">
    <property type="entry name" value="ASKHA_ATPase_ROK"/>
    <property type="match status" value="1"/>
</dbReference>
<dbReference type="PANTHER" id="PTHR18964">
    <property type="entry name" value="ROK (REPRESSOR, ORF, KINASE) FAMILY"/>
    <property type="match status" value="1"/>
</dbReference>
<comment type="similarity">
    <text evidence="1">Belongs to the ROK (NagC/XylR) family.</text>
</comment>
<keyword evidence="4" id="KW-1185">Reference proteome</keyword>
<reference evidence="4" key="1">
    <citation type="journal article" date="2019" name="Int. J. Syst. Evol. Microbiol.">
        <title>The Global Catalogue of Microorganisms (GCM) 10K type strain sequencing project: providing services to taxonomists for standard genome sequencing and annotation.</title>
        <authorList>
            <consortium name="The Broad Institute Genomics Platform"/>
            <consortium name="The Broad Institute Genome Sequencing Center for Infectious Disease"/>
            <person name="Wu L."/>
            <person name="Ma J."/>
        </authorList>
    </citation>
    <scope>NUCLEOTIDE SEQUENCE [LARGE SCALE GENOMIC DNA]</scope>
    <source>
        <strain evidence="4">JCM 9371</strain>
    </source>
</reference>
<dbReference type="InterPro" id="IPR043129">
    <property type="entry name" value="ATPase_NBD"/>
</dbReference>
<evidence type="ECO:0000313" key="4">
    <source>
        <dbReference type="Proteomes" id="UP001597063"/>
    </source>
</evidence>
<dbReference type="Pfam" id="PF12802">
    <property type="entry name" value="MarR_2"/>
    <property type="match status" value="1"/>
</dbReference>
<dbReference type="InterPro" id="IPR036390">
    <property type="entry name" value="WH_DNA-bd_sf"/>
</dbReference>
<dbReference type="InterPro" id="IPR011991">
    <property type="entry name" value="ArsR-like_HTH"/>
</dbReference>
<organism evidence="3 4">
    <name type="scientific">Actinomadura fibrosa</name>
    <dbReference type="NCBI Taxonomy" id="111802"/>
    <lineage>
        <taxon>Bacteria</taxon>
        <taxon>Bacillati</taxon>
        <taxon>Actinomycetota</taxon>
        <taxon>Actinomycetes</taxon>
        <taxon>Streptosporangiales</taxon>
        <taxon>Thermomonosporaceae</taxon>
        <taxon>Actinomadura</taxon>
    </lineage>
</organism>
<evidence type="ECO:0000313" key="3">
    <source>
        <dbReference type="EMBL" id="MFD0686368.1"/>
    </source>
</evidence>
<dbReference type="PANTHER" id="PTHR18964:SF149">
    <property type="entry name" value="BIFUNCTIONAL UDP-N-ACETYLGLUCOSAMINE 2-EPIMERASE_N-ACETYLMANNOSAMINE KINASE"/>
    <property type="match status" value="1"/>
</dbReference>
<dbReference type="RefSeq" id="WP_378323064.1">
    <property type="nucleotide sequence ID" value="NZ_JBHTGP010000010.1"/>
</dbReference>
<dbReference type="InterPro" id="IPR000835">
    <property type="entry name" value="HTH_MarR-typ"/>
</dbReference>
<dbReference type="Pfam" id="PF00480">
    <property type="entry name" value="ROK"/>
    <property type="match status" value="1"/>
</dbReference>
<dbReference type="EMBL" id="JBHTGP010000010">
    <property type="protein sequence ID" value="MFD0686368.1"/>
    <property type="molecule type" value="Genomic_DNA"/>
</dbReference>
<accession>A0ABW2XLS0</accession>
<name>A0ABW2XLS0_9ACTN</name>
<protein>
    <submittedName>
        <fullName evidence="3">ROK family transcriptional regulator</fullName>
    </submittedName>
</protein>
<dbReference type="InterPro" id="IPR036388">
    <property type="entry name" value="WH-like_DNA-bd_sf"/>
</dbReference>
<dbReference type="SUPFAM" id="SSF46785">
    <property type="entry name" value="Winged helix' DNA-binding domain"/>
    <property type="match status" value="1"/>
</dbReference>
<evidence type="ECO:0000256" key="1">
    <source>
        <dbReference type="ARBA" id="ARBA00006479"/>
    </source>
</evidence>
<evidence type="ECO:0000259" key="2">
    <source>
        <dbReference type="Pfam" id="PF12802"/>
    </source>
</evidence>
<feature type="domain" description="HTH marR-type" evidence="2">
    <location>
        <begin position="17"/>
        <end position="67"/>
    </location>
</feature>
<dbReference type="Proteomes" id="UP001597063">
    <property type="component" value="Unassembled WGS sequence"/>
</dbReference>
<proteinExistence type="inferred from homology"/>
<sequence length="339" mass="34081">MKTATPTLARAINDRLALDLLLERGPLTAPQLRALTGLSRPTVSDLIERLRADGLIEVTGETGGDRRGPNARLYGLVAGRAHVAGVDVRRSAVHATVADIAGAPAGSASRPLGESPDLVALASAAVAEAAGGRALHTIVLGTPGLVHPRTGLATDAGVPGWRPDLLPALRDRLGAPVVVENEVNLAAVAEHRVGAAAGHDDFALLWLDDGIGAAVVLDGRLRRGASGGAGEVGPLRFGGEQFCALLEAGAVRGLAPAALADRIVGAVFALVAVLDPGLVVLGGATGRDGGELLAGLVAERLAPLSPAPTEVRASAVEGNTILQGAVLTALGLARDDVFG</sequence>